<proteinExistence type="predicted"/>
<dbReference type="AlphaFoldDB" id="A0A9P8THM6"/>
<keyword evidence="2" id="KW-1185">Reference proteome</keyword>
<reference evidence="1" key="2">
    <citation type="submission" date="2021-01" db="EMBL/GenBank/DDBJ databases">
        <authorList>
            <person name="Schikora-Tamarit M.A."/>
        </authorList>
    </citation>
    <scope>NUCLEOTIDE SEQUENCE</scope>
    <source>
        <strain evidence="1">CBS6341</strain>
    </source>
</reference>
<evidence type="ECO:0000313" key="2">
    <source>
        <dbReference type="Proteomes" id="UP000769528"/>
    </source>
</evidence>
<accession>A0A9P8THM6</accession>
<name>A0A9P8THM6_9ASCO</name>
<sequence length="125" mass="14667">MTFCSKVQWNWIPRAQVQCRNSWFDDRFWDFRGSKFKSLNFETPELIPDESACFKPAISLILETWSWIDFSVYALGFKSKVIDFCSRLDNKSASIVSFGKILPSNNKLKLVKYEYSVENNELETV</sequence>
<organism evidence="1 2">
    <name type="scientific">Wickerhamomyces mucosus</name>
    <dbReference type="NCBI Taxonomy" id="1378264"/>
    <lineage>
        <taxon>Eukaryota</taxon>
        <taxon>Fungi</taxon>
        <taxon>Dikarya</taxon>
        <taxon>Ascomycota</taxon>
        <taxon>Saccharomycotina</taxon>
        <taxon>Saccharomycetes</taxon>
        <taxon>Phaffomycetales</taxon>
        <taxon>Wickerhamomycetaceae</taxon>
        <taxon>Wickerhamomyces</taxon>
    </lineage>
</organism>
<dbReference type="EMBL" id="JAEUBF010000389">
    <property type="protein sequence ID" value="KAH3679144.1"/>
    <property type="molecule type" value="Genomic_DNA"/>
</dbReference>
<dbReference type="Proteomes" id="UP000769528">
    <property type="component" value="Unassembled WGS sequence"/>
</dbReference>
<reference evidence="1" key="1">
    <citation type="journal article" date="2021" name="Open Biol.">
        <title>Shared evolutionary footprints suggest mitochondrial oxidative damage underlies multiple complex I losses in fungi.</title>
        <authorList>
            <person name="Schikora-Tamarit M.A."/>
            <person name="Marcet-Houben M."/>
            <person name="Nosek J."/>
            <person name="Gabaldon T."/>
        </authorList>
    </citation>
    <scope>NUCLEOTIDE SEQUENCE</scope>
    <source>
        <strain evidence="1">CBS6341</strain>
    </source>
</reference>
<gene>
    <name evidence="1" type="ORF">WICMUC_001155</name>
</gene>
<comment type="caution">
    <text evidence="1">The sequence shown here is derived from an EMBL/GenBank/DDBJ whole genome shotgun (WGS) entry which is preliminary data.</text>
</comment>
<protein>
    <submittedName>
        <fullName evidence="1">Uncharacterized protein</fullName>
    </submittedName>
</protein>
<evidence type="ECO:0000313" key="1">
    <source>
        <dbReference type="EMBL" id="KAH3679144.1"/>
    </source>
</evidence>